<evidence type="ECO:0000313" key="4">
    <source>
        <dbReference type="Proteomes" id="UP000537126"/>
    </source>
</evidence>
<organism evidence="3 4">
    <name type="scientific">Thermonema lapsum</name>
    <dbReference type="NCBI Taxonomy" id="28195"/>
    <lineage>
        <taxon>Bacteria</taxon>
        <taxon>Pseudomonadati</taxon>
        <taxon>Bacteroidota</taxon>
        <taxon>Cytophagia</taxon>
        <taxon>Cytophagales</taxon>
        <taxon>Thermonemataceae</taxon>
        <taxon>Thermonema</taxon>
    </lineage>
</organism>
<dbReference type="PANTHER" id="PTHR12558">
    <property type="entry name" value="CELL DIVISION CYCLE 16,23,27"/>
    <property type="match status" value="1"/>
</dbReference>
<evidence type="ECO:0000313" key="3">
    <source>
        <dbReference type="EMBL" id="NIK72863.1"/>
    </source>
</evidence>
<evidence type="ECO:0000256" key="2">
    <source>
        <dbReference type="SAM" id="SignalP"/>
    </source>
</evidence>
<sequence length="352" mass="39754">MKKSALSIFLFLVSIVVVHAQGGLGNAIMAYEAGKLNQAKAAIDEAIKNPKASTKSKTWYYYGKIYAGIASDPTGLFINLDKDATFKAYEGFKKAMELEPEKKGYYNDAKAEMEQLYAIALNRAVAFYQEQDLDNALKNLELSLNIQPKDTTALIYSAAMAYEADKKDKYVAYTKRFLELDDVSYGRKAEHYYNLILVLYSELKKPEEAIAIIEMGLKENPKDARLYELAAAIYDEQGDAEKAFEYYRKGADLFPDNFVLNANTGFAYYNQAVLVAEEVENMSKSLKKEETEAKLKQMDELLKKALPYLERAHKANSENKDVITVLSKIYYRLKMEDKGKAMDAKLKALGAN</sequence>
<dbReference type="AlphaFoldDB" id="A0A846MMT9"/>
<dbReference type="Proteomes" id="UP000537126">
    <property type="component" value="Unassembled WGS sequence"/>
</dbReference>
<dbReference type="Pfam" id="PF13181">
    <property type="entry name" value="TPR_8"/>
    <property type="match status" value="2"/>
</dbReference>
<feature type="signal peptide" evidence="2">
    <location>
        <begin position="1"/>
        <end position="20"/>
    </location>
</feature>
<keyword evidence="2" id="KW-0732">Signal</keyword>
<name>A0A846MMT9_9BACT</name>
<dbReference type="RefSeq" id="WP_166918162.1">
    <property type="nucleotide sequence ID" value="NZ_JAASRN010000001.1"/>
</dbReference>
<protein>
    <submittedName>
        <fullName evidence="3">Tetratricopeptide (TPR) repeat protein</fullName>
    </submittedName>
</protein>
<reference evidence="3 4" key="1">
    <citation type="submission" date="2020-03" db="EMBL/GenBank/DDBJ databases">
        <title>Genomic Encyclopedia of Type Strains, Phase IV (KMG-IV): sequencing the most valuable type-strain genomes for metagenomic binning, comparative biology and taxonomic classification.</title>
        <authorList>
            <person name="Goeker M."/>
        </authorList>
    </citation>
    <scope>NUCLEOTIDE SEQUENCE [LARGE SCALE GENOMIC DNA]</scope>
    <source>
        <strain evidence="3 4">DSM 5718</strain>
    </source>
</reference>
<feature type="chain" id="PRO_5032571046" evidence="2">
    <location>
        <begin position="21"/>
        <end position="352"/>
    </location>
</feature>
<dbReference type="SUPFAM" id="SSF48452">
    <property type="entry name" value="TPR-like"/>
    <property type="match status" value="1"/>
</dbReference>
<feature type="repeat" description="TPR" evidence="1">
    <location>
        <begin position="224"/>
        <end position="257"/>
    </location>
</feature>
<dbReference type="SMART" id="SM00028">
    <property type="entry name" value="TPR"/>
    <property type="match status" value="3"/>
</dbReference>
<keyword evidence="1" id="KW-0802">TPR repeat</keyword>
<dbReference type="InterPro" id="IPR019734">
    <property type="entry name" value="TPR_rpt"/>
</dbReference>
<evidence type="ECO:0000256" key="1">
    <source>
        <dbReference type="PROSITE-ProRule" id="PRU00339"/>
    </source>
</evidence>
<dbReference type="EMBL" id="JAASRN010000001">
    <property type="protein sequence ID" value="NIK72863.1"/>
    <property type="molecule type" value="Genomic_DNA"/>
</dbReference>
<dbReference type="PROSITE" id="PS50005">
    <property type="entry name" value="TPR"/>
    <property type="match status" value="1"/>
</dbReference>
<dbReference type="Gene3D" id="1.25.40.10">
    <property type="entry name" value="Tetratricopeptide repeat domain"/>
    <property type="match status" value="2"/>
</dbReference>
<proteinExistence type="predicted"/>
<keyword evidence="4" id="KW-1185">Reference proteome</keyword>
<dbReference type="InterPro" id="IPR011990">
    <property type="entry name" value="TPR-like_helical_dom_sf"/>
</dbReference>
<comment type="caution">
    <text evidence="3">The sequence shown here is derived from an EMBL/GenBank/DDBJ whole genome shotgun (WGS) entry which is preliminary data.</text>
</comment>
<accession>A0A846MMT9</accession>
<gene>
    <name evidence="3" type="ORF">FHS56_000349</name>
</gene>
<dbReference type="PANTHER" id="PTHR12558:SF13">
    <property type="entry name" value="CELL DIVISION CYCLE PROTEIN 27 HOMOLOG"/>
    <property type="match status" value="1"/>
</dbReference>